<dbReference type="EMBL" id="CACTIH010002211">
    <property type="protein sequence ID" value="CAA2974906.1"/>
    <property type="molecule type" value="Genomic_DNA"/>
</dbReference>
<accession>A0A8S0R628</accession>
<protein>
    <submittedName>
        <fullName evidence="1">Uncharacterized protein</fullName>
    </submittedName>
</protein>
<name>A0A8S0R628_OLEEU</name>
<evidence type="ECO:0000313" key="2">
    <source>
        <dbReference type="Proteomes" id="UP000594638"/>
    </source>
</evidence>
<proteinExistence type="predicted"/>
<sequence>MGIVYSFIKSLGSKGENEERKEEPHSCSFCASVCKIFKNLWRKIYCTILLAKPRKPGPILPVENHVVLQEISSPSSDSSLDSGQSAAYVPPSDLEWQRIYSDVDIESHVNADTYSPPSDLELQREYSNTENEARIFGGYLNHVEQTFGRIGYDVRGSLNDALRLGFERYTCEVRGRPLSGYIDILEELRHLSVLRSEWLRQMLAILDMQR</sequence>
<reference evidence="1 2" key="1">
    <citation type="submission" date="2019-12" db="EMBL/GenBank/DDBJ databases">
        <authorList>
            <person name="Alioto T."/>
            <person name="Alioto T."/>
            <person name="Gomez Garrido J."/>
        </authorList>
    </citation>
    <scope>NUCLEOTIDE SEQUENCE [LARGE SCALE GENOMIC DNA]</scope>
</reference>
<keyword evidence="2" id="KW-1185">Reference proteome</keyword>
<evidence type="ECO:0000313" key="1">
    <source>
        <dbReference type="EMBL" id="CAA2974906.1"/>
    </source>
</evidence>
<dbReference type="OrthoDB" id="10567219at2759"/>
<comment type="caution">
    <text evidence="1">The sequence shown here is derived from an EMBL/GenBank/DDBJ whole genome shotgun (WGS) entry which is preliminary data.</text>
</comment>
<gene>
    <name evidence="1" type="ORF">OLEA9_A087205</name>
</gene>
<dbReference type="Proteomes" id="UP000594638">
    <property type="component" value="Unassembled WGS sequence"/>
</dbReference>
<dbReference type="AlphaFoldDB" id="A0A8S0R628"/>
<organism evidence="1 2">
    <name type="scientific">Olea europaea subsp. europaea</name>
    <dbReference type="NCBI Taxonomy" id="158383"/>
    <lineage>
        <taxon>Eukaryota</taxon>
        <taxon>Viridiplantae</taxon>
        <taxon>Streptophyta</taxon>
        <taxon>Embryophyta</taxon>
        <taxon>Tracheophyta</taxon>
        <taxon>Spermatophyta</taxon>
        <taxon>Magnoliopsida</taxon>
        <taxon>eudicotyledons</taxon>
        <taxon>Gunneridae</taxon>
        <taxon>Pentapetalae</taxon>
        <taxon>asterids</taxon>
        <taxon>lamiids</taxon>
        <taxon>Lamiales</taxon>
        <taxon>Oleaceae</taxon>
        <taxon>Oleeae</taxon>
        <taxon>Olea</taxon>
    </lineage>
</organism>
<dbReference type="Gramene" id="OE9A087205T1">
    <property type="protein sequence ID" value="OE9A087205C1"/>
    <property type="gene ID" value="OE9A087205"/>
</dbReference>